<dbReference type="OMA" id="VTHKIMW"/>
<evidence type="ECO:0000256" key="5">
    <source>
        <dbReference type="ARBA" id="ARBA00023043"/>
    </source>
</evidence>
<dbReference type="Pfam" id="PF12796">
    <property type="entry name" value="Ank_2"/>
    <property type="match status" value="3"/>
</dbReference>
<keyword evidence="6 9" id="KW-0472">Membrane</keyword>
<feature type="compositionally biased region" description="Basic residues" evidence="8">
    <location>
        <begin position="382"/>
        <end position="394"/>
    </location>
</feature>
<feature type="domain" description="PGG" evidence="10">
    <location>
        <begin position="401"/>
        <end position="507"/>
    </location>
</feature>
<evidence type="ECO:0000313" key="11">
    <source>
        <dbReference type="EnsemblPlants" id="Kaladp0058s0100.1.v1.1"/>
    </source>
</evidence>
<feature type="region of interest" description="Disordered" evidence="8">
    <location>
        <begin position="363"/>
        <end position="401"/>
    </location>
</feature>
<dbReference type="InterPro" id="IPR026961">
    <property type="entry name" value="PGG_dom"/>
</dbReference>
<evidence type="ECO:0000256" key="4">
    <source>
        <dbReference type="ARBA" id="ARBA00022989"/>
    </source>
</evidence>
<dbReference type="InterPro" id="IPR002110">
    <property type="entry name" value="Ankyrin_rpt"/>
</dbReference>
<keyword evidence="2 9" id="KW-0812">Transmembrane</keyword>
<feature type="transmembrane region" description="Helical" evidence="9">
    <location>
        <begin position="409"/>
        <end position="427"/>
    </location>
</feature>
<evidence type="ECO:0000259" key="10">
    <source>
        <dbReference type="Pfam" id="PF13962"/>
    </source>
</evidence>
<keyword evidence="12" id="KW-1185">Reference proteome</keyword>
<evidence type="ECO:0000313" key="12">
    <source>
        <dbReference type="Proteomes" id="UP000594263"/>
    </source>
</evidence>
<name>A0A7N0U9G5_KALFE</name>
<feature type="transmembrane region" description="Helical" evidence="9">
    <location>
        <begin position="489"/>
        <end position="512"/>
    </location>
</feature>
<dbReference type="InterPro" id="IPR036770">
    <property type="entry name" value="Ankyrin_rpt-contain_sf"/>
</dbReference>
<dbReference type="EnsemblPlants" id="Kaladp0058s0100.1.v1.1">
    <property type="protein sequence ID" value="Kaladp0058s0100.1.v1.1"/>
    <property type="gene ID" value="Kaladp0058s0100.v1.1"/>
</dbReference>
<feature type="transmembrane region" description="Helical" evidence="9">
    <location>
        <begin position="447"/>
        <end position="469"/>
    </location>
</feature>
<dbReference type="Gramene" id="Kaladp0058s0100.1.v1.1">
    <property type="protein sequence ID" value="Kaladp0058s0100.1.v1.1"/>
    <property type="gene ID" value="Kaladp0058s0100.v1.1"/>
</dbReference>
<dbReference type="SUPFAM" id="SSF48403">
    <property type="entry name" value="Ankyrin repeat"/>
    <property type="match status" value="2"/>
</dbReference>
<keyword evidence="5 7" id="KW-0040">ANK repeat</keyword>
<proteinExistence type="predicted"/>
<protein>
    <recommendedName>
        <fullName evidence="10">PGG domain-containing protein</fullName>
    </recommendedName>
</protein>
<organism evidence="11 12">
    <name type="scientific">Kalanchoe fedtschenkoi</name>
    <name type="common">Lavender scallops</name>
    <name type="synonym">South American air plant</name>
    <dbReference type="NCBI Taxonomy" id="63787"/>
    <lineage>
        <taxon>Eukaryota</taxon>
        <taxon>Viridiplantae</taxon>
        <taxon>Streptophyta</taxon>
        <taxon>Embryophyta</taxon>
        <taxon>Tracheophyta</taxon>
        <taxon>Spermatophyta</taxon>
        <taxon>Magnoliopsida</taxon>
        <taxon>eudicotyledons</taxon>
        <taxon>Gunneridae</taxon>
        <taxon>Pentapetalae</taxon>
        <taxon>Saxifragales</taxon>
        <taxon>Crassulaceae</taxon>
        <taxon>Kalanchoe</taxon>
    </lineage>
</organism>
<dbReference type="SMART" id="SM00248">
    <property type="entry name" value="ANK"/>
    <property type="match status" value="8"/>
</dbReference>
<dbReference type="PROSITE" id="PS50297">
    <property type="entry name" value="ANK_REP_REGION"/>
    <property type="match status" value="4"/>
</dbReference>
<dbReference type="Proteomes" id="UP000594263">
    <property type="component" value="Unplaced"/>
</dbReference>
<evidence type="ECO:0000256" key="8">
    <source>
        <dbReference type="SAM" id="MobiDB-lite"/>
    </source>
</evidence>
<evidence type="ECO:0000256" key="7">
    <source>
        <dbReference type="PROSITE-ProRule" id="PRU00023"/>
    </source>
</evidence>
<dbReference type="PROSITE" id="PS50088">
    <property type="entry name" value="ANK_REPEAT"/>
    <property type="match status" value="4"/>
</dbReference>
<accession>A0A7N0U9G5</accession>
<keyword evidence="3" id="KW-0677">Repeat</keyword>
<feature type="repeat" description="ANK" evidence="7">
    <location>
        <begin position="205"/>
        <end position="231"/>
    </location>
</feature>
<reference evidence="11" key="1">
    <citation type="submission" date="2021-01" db="UniProtKB">
        <authorList>
            <consortium name="EnsemblPlants"/>
        </authorList>
    </citation>
    <scope>IDENTIFICATION</scope>
</reference>
<dbReference type="Gene3D" id="1.25.40.20">
    <property type="entry name" value="Ankyrin repeat-containing domain"/>
    <property type="match status" value="1"/>
</dbReference>
<feature type="region of interest" description="Disordered" evidence="8">
    <location>
        <begin position="557"/>
        <end position="598"/>
    </location>
</feature>
<evidence type="ECO:0000256" key="9">
    <source>
        <dbReference type="SAM" id="Phobius"/>
    </source>
</evidence>
<feature type="repeat" description="ANK" evidence="7">
    <location>
        <begin position="239"/>
        <end position="271"/>
    </location>
</feature>
<evidence type="ECO:0000256" key="3">
    <source>
        <dbReference type="ARBA" id="ARBA00022737"/>
    </source>
</evidence>
<feature type="repeat" description="ANK" evidence="7">
    <location>
        <begin position="275"/>
        <end position="307"/>
    </location>
</feature>
<keyword evidence="4 9" id="KW-1133">Transmembrane helix</keyword>
<evidence type="ECO:0000256" key="1">
    <source>
        <dbReference type="ARBA" id="ARBA00004141"/>
    </source>
</evidence>
<dbReference type="Pfam" id="PF13962">
    <property type="entry name" value="PGG"/>
    <property type="match status" value="1"/>
</dbReference>
<dbReference type="AlphaFoldDB" id="A0A7N0U9G5"/>
<feature type="transmembrane region" description="Helical" evidence="9">
    <location>
        <begin position="518"/>
        <end position="546"/>
    </location>
</feature>
<feature type="repeat" description="ANK" evidence="7">
    <location>
        <begin position="171"/>
        <end position="203"/>
    </location>
</feature>
<dbReference type="PANTHER" id="PTHR24186:SF37">
    <property type="entry name" value="PGG DOMAIN-CONTAINING PROTEIN"/>
    <property type="match status" value="1"/>
</dbReference>
<evidence type="ECO:0000256" key="6">
    <source>
        <dbReference type="ARBA" id="ARBA00023136"/>
    </source>
</evidence>
<comment type="subcellular location">
    <subcellularLocation>
        <location evidence="1">Membrane</location>
        <topology evidence="1">Multi-pass membrane protein</topology>
    </subcellularLocation>
</comment>
<dbReference type="PANTHER" id="PTHR24186">
    <property type="entry name" value="PROTEIN PHOSPHATASE 1 REGULATORY SUBUNIT"/>
    <property type="match status" value="1"/>
</dbReference>
<sequence length="598" mass="65472">MDRKLYLATVNNDINTFQSLIQNNELLLAQTVPGTGNTVLHLIARFGHMELAAEVVKRKPEMIGAENEKLETPLYEACSEGNVGMMRIFLDVDPSAVYKMTAANESPLLAACKRGRVDVVRHLLESHPQLLSLEMDGTTTSLHAAASQGFIEIVQEIMIVRPDFSSKGDSYGCTPLHYASSKGHLNTAKELLDVDPDISSIQDVEGRTPLHWAVSKGRISIIDEILSRSLDSAEAITKSGETILHLAVKNNQYDTVRFLMEKLDTRQLRDKPDSEGNTILHLAAAGKLTAMLNYILKVGLDLNALNHKGETALDLVVNDTSNSAVLKILPILVEAGAKGSDQMPPVSSDRQAIEPEISRKSNNVYSPWAKPSSPADSPAYHQSHHKKHQHRRQKKIDNQTEGLRNARNTITIVAVLIATVTFAAGINPPGGYNQATGKAILGRKTPFKIFLICNIVALFLSLGIVIALVSIIPLKRKSMMRLLAVTHKLMWASVSFMATAYIAAIWTIIPLVDGTRWVLVSLVSVGAGCTLTTLVSLGVMLAGHSLEKLRWRNRKRAARSPITSEGSRVQEMRQIKKGNGDSSTNSDVDSSDKGYQLY</sequence>
<evidence type="ECO:0000256" key="2">
    <source>
        <dbReference type="ARBA" id="ARBA00022692"/>
    </source>
</evidence>
<dbReference type="GO" id="GO:0005886">
    <property type="term" value="C:plasma membrane"/>
    <property type="evidence" value="ECO:0007669"/>
    <property type="project" value="TreeGrafter"/>
</dbReference>